<reference evidence="1 2" key="1">
    <citation type="submission" date="2020-12" db="EMBL/GenBank/DDBJ databases">
        <title>Complete genome sequence of Erwinia phage pEa_SNUABM_5.</title>
        <authorList>
            <person name="Kim S.G."/>
            <person name="Lee S.B."/>
            <person name="Kwon J."/>
            <person name="Park S.C."/>
        </authorList>
    </citation>
    <scope>NUCLEOTIDE SEQUENCE [LARGE SCALE GENOMIC DNA]</scope>
</reference>
<accession>A0A7T8IVR2</accession>
<organism evidence="1 2">
    <name type="scientific">Erwinia phage pEa_SNUABM_5</name>
    <dbReference type="NCBI Taxonomy" id="2797313"/>
    <lineage>
        <taxon>Viruses</taxon>
        <taxon>Duplodnaviria</taxon>
        <taxon>Heunggongvirae</taxon>
        <taxon>Uroviricota</taxon>
        <taxon>Caudoviricetes</taxon>
        <taxon>Rivsvirus</taxon>
        <taxon>Rivsvirus SNUABM5</taxon>
    </lineage>
</organism>
<proteinExistence type="predicted"/>
<gene>
    <name evidence="1" type="ORF">pEaSNUABM5_00204</name>
</gene>
<keyword evidence="2" id="KW-1185">Reference proteome</keyword>
<sequence>MKTCSVYSLELVLHHPEIFRQYHVVYDDKVITTTRVECDVSWLRRLFGSSKTEYKTKTRPARQVWVEGDTLHIHPRYRKQLEESRKRGCK</sequence>
<evidence type="ECO:0000313" key="2">
    <source>
        <dbReference type="Proteomes" id="UP000596123"/>
    </source>
</evidence>
<protein>
    <submittedName>
        <fullName evidence="1">Uncharacterized protein</fullName>
    </submittedName>
</protein>
<name>A0A7T8IVR2_9CAUD</name>
<dbReference type="EMBL" id="MW366843">
    <property type="protein sequence ID" value="QQO90346.1"/>
    <property type="molecule type" value="Genomic_DNA"/>
</dbReference>
<dbReference type="Proteomes" id="UP000596123">
    <property type="component" value="Segment"/>
</dbReference>
<evidence type="ECO:0000313" key="1">
    <source>
        <dbReference type="EMBL" id="QQO90346.1"/>
    </source>
</evidence>